<evidence type="ECO:0000313" key="9">
    <source>
        <dbReference type="Proteomes" id="UP000602284"/>
    </source>
</evidence>
<feature type="transmembrane region" description="Helical" evidence="6">
    <location>
        <begin position="453"/>
        <end position="478"/>
    </location>
</feature>
<feature type="signal peptide" evidence="7">
    <location>
        <begin position="1"/>
        <end position="26"/>
    </location>
</feature>
<name>A0ABS1J668_9BACL</name>
<feature type="chain" id="PRO_5045794402" evidence="7">
    <location>
        <begin position="27"/>
        <end position="490"/>
    </location>
</feature>
<sequence length="490" mass="53339">MARRFSSLLLILLLFVTLLAPTAAHATDKAVADLKQAEQLVEQALNQANQGQLPEADQTYQQFRKLWLQIETGIKTDSSQAYKDIESNMGQVDYALMQKKQDAVVQALNGLKTANEKFISGGYGAGESFKQQDITLPDFIGLLQQTKQQAEKHDIAAAQASIAQVRESWLSVEGVVVAQSAGLYNDSERDMVTVDAMLHAQPADEQGAATLLQNMINYLTPLADKSGYTMWDAAFIPIREGLEALLVVAALLAFVNKSKQKRGRTWVWAGVGAGLLFSIILAVVVKVVFSAAAFGSNNSLIAGWTGVIAAVMLLYMSYWLHSQSKVKDWNLYIKEKSEAALNTGKLVSFGVLSFLAIFREGTETVLFLIGMVNQISMQNLILGLVIGMVVLVVIAVLMLFIGVKLPMRPFFMVSSFIVFYLCLKFTGMGIHSLQLAGTLPSTTSAQLPSADFIALYPSWVSTVPQLLLVVIALGAILIKKKPQPTGGILK</sequence>
<comment type="subcellular location">
    <subcellularLocation>
        <location evidence="1">Membrane</location>
        <topology evidence="1">Multi-pass membrane protein</topology>
    </subcellularLocation>
</comment>
<feature type="transmembrane region" description="Helical" evidence="6">
    <location>
        <begin position="379"/>
        <end position="403"/>
    </location>
</feature>
<keyword evidence="4 6" id="KW-1133">Transmembrane helix</keyword>
<evidence type="ECO:0000256" key="1">
    <source>
        <dbReference type="ARBA" id="ARBA00004141"/>
    </source>
</evidence>
<feature type="transmembrane region" description="Helical" evidence="6">
    <location>
        <begin position="301"/>
        <end position="320"/>
    </location>
</feature>
<proteinExistence type="inferred from homology"/>
<evidence type="ECO:0000256" key="7">
    <source>
        <dbReference type="SAM" id="SignalP"/>
    </source>
</evidence>
<keyword evidence="5 6" id="KW-0472">Membrane</keyword>
<feature type="transmembrane region" description="Helical" evidence="6">
    <location>
        <begin position="266"/>
        <end position="289"/>
    </location>
</feature>
<dbReference type="PANTHER" id="PTHR31632:SF2">
    <property type="entry name" value="PLASMA MEMBRANE IRON PERMEASE"/>
    <property type="match status" value="1"/>
</dbReference>
<comment type="caution">
    <text evidence="8">The sequence shown here is derived from an EMBL/GenBank/DDBJ whole genome shotgun (WGS) entry which is preliminary data.</text>
</comment>
<feature type="transmembrane region" description="Helical" evidence="6">
    <location>
        <begin position="410"/>
        <end position="433"/>
    </location>
</feature>
<evidence type="ECO:0000313" key="8">
    <source>
        <dbReference type="EMBL" id="MBL0385670.1"/>
    </source>
</evidence>
<feature type="transmembrane region" description="Helical" evidence="6">
    <location>
        <begin position="234"/>
        <end position="254"/>
    </location>
</feature>
<dbReference type="PANTHER" id="PTHR31632">
    <property type="entry name" value="IRON TRANSPORTER FTH1"/>
    <property type="match status" value="1"/>
</dbReference>
<protein>
    <submittedName>
        <fullName evidence="8">FTR1 family protein</fullName>
    </submittedName>
</protein>
<dbReference type="EMBL" id="JAEQNB010000001">
    <property type="protein sequence ID" value="MBL0385670.1"/>
    <property type="molecule type" value="Genomic_DNA"/>
</dbReference>
<evidence type="ECO:0000256" key="6">
    <source>
        <dbReference type="SAM" id="Phobius"/>
    </source>
</evidence>
<keyword evidence="9" id="KW-1185">Reference proteome</keyword>
<reference evidence="8 9" key="1">
    <citation type="submission" date="2021-01" db="EMBL/GenBank/DDBJ databases">
        <title>Tumebacillus sp. strain ITR2 16S ribosomal RNA gene Genome sequencing and assembly.</title>
        <authorList>
            <person name="Kang M."/>
        </authorList>
    </citation>
    <scope>NUCLEOTIDE SEQUENCE [LARGE SCALE GENOMIC DNA]</scope>
    <source>
        <strain evidence="8 9">ITR2</strain>
    </source>
</reference>
<gene>
    <name evidence="8" type="ORF">JJB07_03315</name>
</gene>
<dbReference type="Proteomes" id="UP000602284">
    <property type="component" value="Unassembled WGS sequence"/>
</dbReference>
<accession>A0ABS1J668</accession>
<keyword evidence="7" id="KW-0732">Signal</keyword>
<comment type="similarity">
    <text evidence="2">Belongs to the oxidase-dependent Fe transporter (OFeT) (TC 9.A.10.1) family.</text>
</comment>
<keyword evidence="3 6" id="KW-0812">Transmembrane</keyword>
<evidence type="ECO:0000256" key="2">
    <source>
        <dbReference type="ARBA" id="ARBA00008333"/>
    </source>
</evidence>
<evidence type="ECO:0000256" key="3">
    <source>
        <dbReference type="ARBA" id="ARBA00022692"/>
    </source>
</evidence>
<dbReference type="RefSeq" id="WP_201631092.1">
    <property type="nucleotide sequence ID" value="NZ_JAEQNB010000001.1"/>
</dbReference>
<evidence type="ECO:0000256" key="4">
    <source>
        <dbReference type="ARBA" id="ARBA00022989"/>
    </source>
</evidence>
<evidence type="ECO:0000256" key="5">
    <source>
        <dbReference type="ARBA" id="ARBA00023136"/>
    </source>
</evidence>
<organism evidence="8 9">
    <name type="scientific">Tumebacillus amylolyticus</name>
    <dbReference type="NCBI Taxonomy" id="2801339"/>
    <lineage>
        <taxon>Bacteria</taxon>
        <taxon>Bacillati</taxon>
        <taxon>Bacillota</taxon>
        <taxon>Bacilli</taxon>
        <taxon>Bacillales</taxon>
        <taxon>Alicyclobacillaceae</taxon>
        <taxon>Tumebacillus</taxon>
    </lineage>
</organism>
<dbReference type="Pfam" id="PF03239">
    <property type="entry name" value="FTR1"/>
    <property type="match status" value="1"/>
</dbReference>
<feature type="transmembrane region" description="Helical" evidence="6">
    <location>
        <begin position="340"/>
        <end position="359"/>
    </location>
</feature>
<dbReference type="InterPro" id="IPR004923">
    <property type="entry name" value="FTR1/Fip1/EfeU"/>
</dbReference>